<accession>A0A0X9LEC4</accession>
<organism evidence="1">
    <name type="scientific">Liriomyza sativae</name>
    <name type="common">Vegetable leafminer</name>
    <dbReference type="NCBI Taxonomy" id="127406"/>
    <lineage>
        <taxon>Eukaryota</taxon>
        <taxon>Metazoa</taxon>
        <taxon>Ecdysozoa</taxon>
        <taxon>Arthropoda</taxon>
        <taxon>Hexapoda</taxon>
        <taxon>Insecta</taxon>
        <taxon>Pterygota</taxon>
        <taxon>Neoptera</taxon>
        <taxon>Endopterygota</taxon>
        <taxon>Diptera</taxon>
        <taxon>Brachycera</taxon>
        <taxon>Muscomorpha</taxon>
        <taxon>Opomyzoidea</taxon>
        <taxon>Agromyzidae</taxon>
        <taxon>Phytomyzinae</taxon>
        <taxon>Liriomyza</taxon>
    </lineage>
</organism>
<sequence>MVNLEFPDEDSVRQYVLCTAKKIGIFDANTGFYPERIAQQFRLDLEEDEVMKLATDCADKNEQNSPVDVWAYRGHQCLMSGKIGDRVRNYIRQKSQEQ</sequence>
<dbReference type="AlphaFoldDB" id="A0A0X9LEC4"/>
<protein>
    <submittedName>
        <fullName evidence="1">Odorant binding protein 16</fullName>
    </submittedName>
</protein>
<dbReference type="EMBL" id="KT250757">
    <property type="protein sequence ID" value="ALZ41701.1"/>
    <property type="molecule type" value="mRNA"/>
</dbReference>
<dbReference type="InterPro" id="IPR036728">
    <property type="entry name" value="PBP_GOBP_sf"/>
</dbReference>
<evidence type="ECO:0000313" key="1">
    <source>
        <dbReference type="EMBL" id="ALZ41701.1"/>
    </source>
</evidence>
<dbReference type="CDD" id="cd23992">
    <property type="entry name" value="PBP_GOBP"/>
    <property type="match status" value="1"/>
</dbReference>
<dbReference type="Gene3D" id="1.10.238.20">
    <property type="entry name" value="Pheromone/general odorant binding protein domain"/>
    <property type="match status" value="1"/>
</dbReference>
<dbReference type="SUPFAM" id="SSF47565">
    <property type="entry name" value="Insect pheromone/odorant-binding proteins"/>
    <property type="match status" value="1"/>
</dbReference>
<name>A0A0X9LEC4_LIRSA</name>
<reference evidence="1" key="1">
    <citation type="submission" date="2015-07" db="EMBL/GenBank/DDBJ databases">
        <title>Identification and tissue distribution of odorant binding protein genes in the vegetable leafminer Liriomyza sativae.</title>
        <authorList>
            <person name="Zhang L."/>
            <person name="Lei Z."/>
        </authorList>
    </citation>
    <scope>NUCLEOTIDE SEQUENCE</scope>
</reference>
<gene>
    <name evidence="1" type="primary">OBP16</name>
</gene>
<dbReference type="SMART" id="SM00708">
    <property type="entry name" value="PhBP"/>
    <property type="match status" value="1"/>
</dbReference>
<dbReference type="Pfam" id="PF01395">
    <property type="entry name" value="PBP_GOBP"/>
    <property type="match status" value="1"/>
</dbReference>
<dbReference type="InterPro" id="IPR006170">
    <property type="entry name" value="PBP/GOBP"/>
</dbReference>
<dbReference type="GO" id="GO:0005549">
    <property type="term" value="F:odorant binding"/>
    <property type="evidence" value="ECO:0007669"/>
    <property type="project" value="InterPro"/>
</dbReference>
<proteinExistence type="evidence at transcript level"/>